<feature type="chain" id="PRO_5045275260" evidence="2">
    <location>
        <begin position="29"/>
        <end position="1011"/>
    </location>
</feature>
<dbReference type="PROSITE" id="PS50005">
    <property type="entry name" value="TPR"/>
    <property type="match status" value="1"/>
</dbReference>
<dbReference type="SUPFAM" id="SSF48452">
    <property type="entry name" value="TPR-like"/>
    <property type="match status" value="3"/>
</dbReference>
<keyword evidence="5" id="KW-1185">Reference proteome</keyword>
<evidence type="ECO:0000259" key="3">
    <source>
        <dbReference type="Pfam" id="PF09976"/>
    </source>
</evidence>
<gene>
    <name evidence="4" type="primary">cpoB_4</name>
    <name evidence="4" type="ORF">Rhal01_02824</name>
</gene>
<keyword evidence="4" id="KW-0131">Cell cycle</keyword>
<dbReference type="GO" id="GO:0051301">
    <property type="term" value="P:cell division"/>
    <property type="evidence" value="ECO:0007669"/>
    <property type="project" value="UniProtKB-KW"/>
</dbReference>
<proteinExistence type="predicted"/>
<evidence type="ECO:0000313" key="4">
    <source>
        <dbReference type="EMBL" id="GAA5496639.1"/>
    </source>
</evidence>
<protein>
    <submittedName>
        <fullName evidence="4">Cell division coordinator CpoB</fullName>
    </submittedName>
</protein>
<feature type="repeat" description="TPR" evidence="1">
    <location>
        <begin position="564"/>
        <end position="597"/>
    </location>
</feature>
<dbReference type="Pfam" id="PF09976">
    <property type="entry name" value="TPR_21"/>
    <property type="match status" value="1"/>
</dbReference>
<feature type="domain" description="Ancillary SecYEG translocon subunit/Cell division coordinator CpoB TPR" evidence="3">
    <location>
        <begin position="478"/>
        <end position="600"/>
    </location>
</feature>
<accession>A0ABP9V4Y6</accession>
<evidence type="ECO:0000256" key="2">
    <source>
        <dbReference type="SAM" id="SignalP"/>
    </source>
</evidence>
<dbReference type="EMBL" id="BAABRL010000009">
    <property type="protein sequence ID" value="GAA5496639.1"/>
    <property type="molecule type" value="Genomic_DNA"/>
</dbReference>
<comment type="caution">
    <text evidence="4">The sequence shown here is derived from an EMBL/GenBank/DDBJ whole genome shotgun (WGS) entry which is preliminary data.</text>
</comment>
<organism evidence="4 5">
    <name type="scientific">Rubritalea halochordaticola</name>
    <dbReference type="NCBI Taxonomy" id="714537"/>
    <lineage>
        <taxon>Bacteria</taxon>
        <taxon>Pseudomonadati</taxon>
        <taxon>Verrucomicrobiota</taxon>
        <taxon>Verrucomicrobiia</taxon>
        <taxon>Verrucomicrobiales</taxon>
        <taxon>Rubritaleaceae</taxon>
        <taxon>Rubritalea</taxon>
    </lineage>
</organism>
<evidence type="ECO:0000313" key="5">
    <source>
        <dbReference type="Proteomes" id="UP001424741"/>
    </source>
</evidence>
<dbReference type="RefSeq" id="WP_346189276.1">
    <property type="nucleotide sequence ID" value="NZ_BAABRL010000009.1"/>
</dbReference>
<name>A0ABP9V4Y6_9BACT</name>
<reference evidence="4 5" key="1">
    <citation type="submission" date="2024-02" db="EMBL/GenBank/DDBJ databases">
        <title>Rubritalea halochordaticola NBRC 107102.</title>
        <authorList>
            <person name="Ichikawa N."/>
            <person name="Katano-Makiyama Y."/>
            <person name="Hidaka K."/>
        </authorList>
    </citation>
    <scope>NUCLEOTIDE SEQUENCE [LARGE SCALE GENOMIC DNA]</scope>
    <source>
        <strain evidence="4 5">NBRC 107102</strain>
    </source>
</reference>
<dbReference type="InterPro" id="IPR018704">
    <property type="entry name" value="SecYEG/CpoB_TPR"/>
</dbReference>
<keyword evidence="1" id="KW-0802">TPR repeat</keyword>
<dbReference type="SMART" id="SM00028">
    <property type="entry name" value="TPR"/>
    <property type="match status" value="5"/>
</dbReference>
<dbReference type="InterPro" id="IPR011990">
    <property type="entry name" value="TPR-like_helical_dom_sf"/>
</dbReference>
<dbReference type="Proteomes" id="UP001424741">
    <property type="component" value="Unassembled WGS sequence"/>
</dbReference>
<sequence>MKIQRSVTFAITLAGASMLGMAPADVQAQDINEAVPMAFKEMNGRNWEKAQSILAKVVDVYAERAKQLYGGKFGVIYYNKGYCELKIGGKLKAAGGPENLDKANKYYEMAKQSFANCYKFPSDDKGKNTYHKKSLYYWGQSAQAMGEYKEAITQYKKFLDEREEGRDEYDKGIMALSLAICHFKLEKPDMKQGIQYFETALNNKDQWNTPDEAIVTAFQALTEAVIKTKNEQALIDFLNQNRAAITLRPFEMVKFTPFFQKLAVEAMEEDMMYAAFNLFALIPGTKVSISELELLKSELALYPRDGIKDGPHIIAKADIDKNLTKLRTEDRAGDPHEVLALSALAFTHESKGNVRGAFAAYEQLELYFNKSKKREENLYNLVRTSARIGEVMLTEQYGSEFLKSYPGSKHESQVRSFMLSSLFASGEYEKCEQVAGAMIGQLPKPSKQHDLCLHVLGGSKFYLGKFVDCHQLLLDHVKMYPKSEYKIAAEFFVASNLSRLQDWKQAALKLDEFLKKYPDPSKNVYIPFALYDRANVHYSEGENEQALVLLNRIEKEFKGTSIEEMAYNLKGNIMQSDGDREGALTYYNKALTLAEHKGNGIVASESLNYLVGLLGVEKIGKEPNPNLKDALPFYDKFWKEYPDSPYKAQVAVSGMPAMKEAGRSDEALAKLQAVIAEMAKKENPAGLDAAIGSYTKAYLESGKTADQLKDHYYKFPGVDFNDTRTLAMLRIAIIGVFEDNLKKAEAAEDQAAINLSQSRIKVLFNDLKADYPVEKLSNFVLVRVGDYLRKKTDNPRQSLAYYDERLKRPQVNGRINAQFGKADILGQSSNAGERKQAVTILNEVIEAANEEGGADRKIRDEALYRIIEINNTEKDWKALAENAEKYKKEYSSEKARVMFLLAQAYESMSNVEKAIKAYTEVYIANMANIAISAPAISRSTELMWEKGDKQKAYEAAARFINSSEESFNKIKDDLDDEVAEKWLEIQTRVKTWEAGGEIKTLEEIKKEREGR</sequence>
<dbReference type="Gene3D" id="1.25.40.10">
    <property type="entry name" value="Tetratricopeptide repeat domain"/>
    <property type="match status" value="4"/>
</dbReference>
<keyword evidence="2" id="KW-0732">Signal</keyword>
<dbReference type="Pfam" id="PF13174">
    <property type="entry name" value="TPR_6"/>
    <property type="match status" value="1"/>
</dbReference>
<feature type="signal peptide" evidence="2">
    <location>
        <begin position="1"/>
        <end position="28"/>
    </location>
</feature>
<keyword evidence="4" id="KW-0132">Cell division</keyword>
<evidence type="ECO:0000256" key="1">
    <source>
        <dbReference type="PROSITE-ProRule" id="PRU00339"/>
    </source>
</evidence>
<dbReference type="InterPro" id="IPR019734">
    <property type="entry name" value="TPR_rpt"/>
</dbReference>